<protein>
    <submittedName>
        <fullName evidence="1">Uncharacterized protein</fullName>
    </submittedName>
</protein>
<dbReference type="EMBL" id="BKCJ010002622">
    <property type="protein sequence ID" value="GEU49830.1"/>
    <property type="molecule type" value="Genomic_DNA"/>
</dbReference>
<dbReference type="AlphaFoldDB" id="A0A6L2KM37"/>
<name>A0A6L2KM37_TANCI</name>
<gene>
    <name evidence="1" type="ORF">Tci_021808</name>
</gene>
<sequence length="139" mass="14718">MGVAISSSNVRGYFSTDRRSLNHGSSRASSTTWTIFHLRSRVGGFGGYVNQFCLEVLSVFGSEVSYGLSTSWTTSSVAVLTTSSINTSTIGSSTESSTVADLPALEPLVEASPLEVSLVVVVFLDDSDSLVILLLDFLP</sequence>
<organism evidence="1">
    <name type="scientific">Tanacetum cinerariifolium</name>
    <name type="common">Dalmatian daisy</name>
    <name type="synonym">Chrysanthemum cinerariifolium</name>
    <dbReference type="NCBI Taxonomy" id="118510"/>
    <lineage>
        <taxon>Eukaryota</taxon>
        <taxon>Viridiplantae</taxon>
        <taxon>Streptophyta</taxon>
        <taxon>Embryophyta</taxon>
        <taxon>Tracheophyta</taxon>
        <taxon>Spermatophyta</taxon>
        <taxon>Magnoliopsida</taxon>
        <taxon>eudicotyledons</taxon>
        <taxon>Gunneridae</taxon>
        <taxon>Pentapetalae</taxon>
        <taxon>asterids</taxon>
        <taxon>campanulids</taxon>
        <taxon>Asterales</taxon>
        <taxon>Asteraceae</taxon>
        <taxon>Asteroideae</taxon>
        <taxon>Anthemideae</taxon>
        <taxon>Anthemidinae</taxon>
        <taxon>Tanacetum</taxon>
    </lineage>
</organism>
<comment type="caution">
    <text evidence="1">The sequence shown here is derived from an EMBL/GenBank/DDBJ whole genome shotgun (WGS) entry which is preliminary data.</text>
</comment>
<proteinExistence type="predicted"/>
<reference evidence="1" key="1">
    <citation type="journal article" date="2019" name="Sci. Rep.">
        <title>Draft genome of Tanacetum cinerariifolium, the natural source of mosquito coil.</title>
        <authorList>
            <person name="Yamashiro T."/>
            <person name="Shiraishi A."/>
            <person name="Satake H."/>
            <person name="Nakayama K."/>
        </authorList>
    </citation>
    <scope>NUCLEOTIDE SEQUENCE</scope>
</reference>
<evidence type="ECO:0000313" key="1">
    <source>
        <dbReference type="EMBL" id="GEU49830.1"/>
    </source>
</evidence>
<accession>A0A6L2KM37</accession>